<dbReference type="RefSeq" id="WP_006038147.1">
    <property type="nucleotide sequence ID" value="NZ_AEDD01000005.1"/>
</dbReference>
<evidence type="ECO:0000313" key="2">
    <source>
        <dbReference type="Proteomes" id="UP000005387"/>
    </source>
</evidence>
<proteinExistence type="predicted"/>
<sequence length="160" mass="18396">MLKKMDSLLHRKFLKTRDVNVFEIGYDFPRTLALDKSRTINIPWFKPGNQQPVILFVMSAFCKACDLEAVELFVAEFPDFRYVLFFESNAERFEEIQTRFASLETYRCDAAVMQKQLNFSLYPCVIGLNSAGQAVACGLFNSDASIKRIVQPLIKVTYAR</sequence>
<evidence type="ECO:0000313" key="1">
    <source>
        <dbReference type="EMBL" id="EFM10897.1"/>
    </source>
</evidence>
<name>E0I913_9BACL</name>
<dbReference type="OrthoDB" id="2472367at2"/>
<dbReference type="EMBL" id="AEDD01000005">
    <property type="protein sequence ID" value="EFM10897.1"/>
    <property type="molecule type" value="Genomic_DNA"/>
</dbReference>
<organism evidence="1 2">
    <name type="scientific">Paenibacillus curdlanolyticus YK9</name>
    <dbReference type="NCBI Taxonomy" id="717606"/>
    <lineage>
        <taxon>Bacteria</taxon>
        <taxon>Bacillati</taxon>
        <taxon>Bacillota</taxon>
        <taxon>Bacilli</taxon>
        <taxon>Bacillales</taxon>
        <taxon>Paenibacillaceae</taxon>
        <taxon>Paenibacillus</taxon>
    </lineage>
</organism>
<keyword evidence="2" id="KW-1185">Reference proteome</keyword>
<dbReference type="STRING" id="717606.PaecuDRAFT_2147"/>
<protein>
    <submittedName>
        <fullName evidence="1">Uncharacterized protein</fullName>
    </submittedName>
</protein>
<gene>
    <name evidence="1" type="ORF">PaecuDRAFT_2147</name>
</gene>
<accession>E0I913</accession>
<dbReference type="eggNOG" id="ENOG5034B0E">
    <property type="taxonomic scope" value="Bacteria"/>
</dbReference>
<reference evidence="1 2" key="1">
    <citation type="submission" date="2010-07" db="EMBL/GenBank/DDBJ databases">
        <title>The draft genome of Paenibacillus curdlanolyticus YK9.</title>
        <authorList>
            <consortium name="US DOE Joint Genome Institute (JGI-PGF)"/>
            <person name="Lucas S."/>
            <person name="Copeland A."/>
            <person name="Lapidus A."/>
            <person name="Cheng J.-F."/>
            <person name="Bruce D."/>
            <person name="Goodwin L."/>
            <person name="Pitluck S."/>
            <person name="Land M.L."/>
            <person name="Hauser L."/>
            <person name="Chang Y.-J."/>
            <person name="Jeffries C."/>
            <person name="Anderson I.J."/>
            <person name="Johnson E."/>
            <person name="Loganathan U."/>
            <person name="Mulhopadhyay B."/>
            <person name="Kyrpides N."/>
            <person name="Woyke T.J."/>
        </authorList>
    </citation>
    <scope>NUCLEOTIDE SEQUENCE [LARGE SCALE GENOMIC DNA]</scope>
    <source>
        <strain evidence="1 2">YK9</strain>
    </source>
</reference>
<dbReference type="Proteomes" id="UP000005387">
    <property type="component" value="Unassembled WGS sequence"/>
</dbReference>
<dbReference type="AlphaFoldDB" id="E0I913"/>